<reference evidence="1 2" key="1">
    <citation type="submission" date="2018-10" db="EMBL/GenBank/DDBJ databases">
        <title>Isolation from cow dung.</title>
        <authorList>
            <person name="Ling L."/>
        </authorList>
    </citation>
    <scope>NUCLEOTIDE SEQUENCE [LARGE SCALE GENOMIC DNA]</scope>
    <source>
        <strain evidence="1 2">NEAU-LL90</strain>
    </source>
</reference>
<sequence>MLDRRALLCGAAGFAGTVALGGCGDDPHALTVFFQAAPEEARVRRRIIDEFRRARPDIPVRVQLSGPDPQQQILTYCAGGRCPDVLMTWESYARFAELGVLHDLGPLVRQDPGSAADLAAPLTETFRFRGGLYALPEQWAGVFLYYNTDLFAAAGRPAPPARWSDTWTFAEFLDTAQALTVRDRDGRTSQWGFADAWPVPRYSAAIFGMNNGGDWFTPPIGPTRTGIGEPRFAQGFQFYADLAVRHRVAPSVADAESQSAIDLFGSGQAAMVLTGHWMYSTFTAVPGLNFDVTVLPVGPHGSTAKSDIGTTGLGIAASSPRKEQAWEFVKFATGPIGQTLAAGSGLFVPAATTAVHSPEFAAAHRHIRNLEVLTGGPANSAHIPVSPAWARVDAAFRRASDRVLRGAADADWFADGPAQEIDGLLRDSA</sequence>
<dbReference type="CDD" id="cd13585">
    <property type="entry name" value="PBP2_TMBP_like"/>
    <property type="match status" value="1"/>
</dbReference>
<proteinExistence type="predicted"/>
<comment type="caution">
    <text evidence="1">The sequence shown here is derived from an EMBL/GenBank/DDBJ whole genome shotgun (WGS) entry which is preliminary data.</text>
</comment>
<dbReference type="SUPFAM" id="SSF53850">
    <property type="entry name" value="Periplasmic binding protein-like II"/>
    <property type="match status" value="1"/>
</dbReference>
<dbReference type="PANTHER" id="PTHR43649:SF30">
    <property type="entry name" value="ABC TRANSPORTER SUBSTRATE-BINDING PROTEIN"/>
    <property type="match status" value="1"/>
</dbReference>
<dbReference type="EMBL" id="RFFH01000009">
    <property type="protein sequence ID" value="RMI30644.1"/>
    <property type="molecule type" value="Genomic_DNA"/>
</dbReference>
<dbReference type="InterPro" id="IPR006059">
    <property type="entry name" value="SBP"/>
</dbReference>
<dbReference type="InterPro" id="IPR006311">
    <property type="entry name" value="TAT_signal"/>
</dbReference>
<keyword evidence="2" id="KW-1185">Reference proteome</keyword>
<evidence type="ECO:0000313" key="1">
    <source>
        <dbReference type="EMBL" id="RMI30644.1"/>
    </source>
</evidence>
<dbReference type="InterPro" id="IPR050490">
    <property type="entry name" value="Bact_solute-bd_prot1"/>
</dbReference>
<organism evidence="1 2">
    <name type="scientific">Nocardia stercoris</name>
    <dbReference type="NCBI Taxonomy" id="2483361"/>
    <lineage>
        <taxon>Bacteria</taxon>
        <taxon>Bacillati</taxon>
        <taxon>Actinomycetota</taxon>
        <taxon>Actinomycetes</taxon>
        <taxon>Mycobacteriales</taxon>
        <taxon>Nocardiaceae</taxon>
        <taxon>Nocardia</taxon>
    </lineage>
</organism>
<protein>
    <submittedName>
        <fullName evidence="1">Sugar ABC transporter substrate-binding protein</fullName>
    </submittedName>
</protein>
<dbReference type="PROSITE" id="PS51318">
    <property type="entry name" value="TAT"/>
    <property type="match status" value="1"/>
</dbReference>
<dbReference type="PROSITE" id="PS51257">
    <property type="entry name" value="PROKAR_LIPOPROTEIN"/>
    <property type="match status" value="1"/>
</dbReference>
<accession>A0A3M2KZR7</accession>
<dbReference type="RefSeq" id="WP_122189883.1">
    <property type="nucleotide sequence ID" value="NZ_RFFH01000009.1"/>
</dbReference>
<dbReference type="Proteomes" id="UP000279275">
    <property type="component" value="Unassembled WGS sequence"/>
</dbReference>
<dbReference type="Pfam" id="PF01547">
    <property type="entry name" value="SBP_bac_1"/>
    <property type="match status" value="1"/>
</dbReference>
<dbReference type="OrthoDB" id="2515880at2"/>
<dbReference type="PANTHER" id="PTHR43649">
    <property type="entry name" value="ARABINOSE-BINDING PROTEIN-RELATED"/>
    <property type="match status" value="1"/>
</dbReference>
<name>A0A3M2KZR7_9NOCA</name>
<dbReference type="AlphaFoldDB" id="A0A3M2KZR7"/>
<gene>
    <name evidence="1" type="ORF">EBN03_21570</name>
</gene>
<dbReference type="Gene3D" id="3.40.190.10">
    <property type="entry name" value="Periplasmic binding protein-like II"/>
    <property type="match status" value="1"/>
</dbReference>
<evidence type="ECO:0000313" key="2">
    <source>
        <dbReference type="Proteomes" id="UP000279275"/>
    </source>
</evidence>